<comment type="pathway">
    <text evidence="8">Purine metabolism; 7-cyano-7-deazaguanine biosynthesis.</text>
</comment>
<dbReference type="AlphaFoldDB" id="A0A0F0CKH2"/>
<feature type="binding site" evidence="8">
    <location>
        <position position="75"/>
    </location>
    <ligand>
        <name>substrate</name>
    </ligand>
</feature>
<gene>
    <name evidence="8" type="primary">queE</name>
    <name evidence="10" type="ORF">OMAG_002322</name>
</gene>
<comment type="function">
    <text evidence="8">Catalyzes the complex heterocyclic radical-mediated conversion of 6-carboxy-5,6,7,8-tetrahydropterin (CPH4) to 7-carboxy-7-deazaguanine (CDG), a step common to the biosynthetic pathways of all 7-deazapurine-containing compounds.</text>
</comment>
<dbReference type="UniPathway" id="UPA00391"/>
<evidence type="ECO:0000259" key="9">
    <source>
        <dbReference type="PROSITE" id="PS51918"/>
    </source>
</evidence>
<dbReference type="GO" id="GO:0008616">
    <property type="term" value="P:tRNA queuosine(34) biosynthetic process"/>
    <property type="evidence" value="ECO:0007669"/>
    <property type="project" value="UniProtKB-UniRule"/>
</dbReference>
<reference evidence="10 11" key="1">
    <citation type="submission" date="2015-02" db="EMBL/GenBank/DDBJ databases">
        <title>Single-cell genomics of uncultivated deep-branching MTB reveals a conserved set of magnetosome genes.</title>
        <authorList>
            <person name="Kolinko S."/>
            <person name="Richter M."/>
            <person name="Glockner F.O."/>
            <person name="Brachmann A."/>
            <person name="Schuler D."/>
        </authorList>
    </citation>
    <scope>NUCLEOTIDE SEQUENCE [LARGE SCALE GENOMIC DNA]</scope>
    <source>
        <strain evidence="10">SKK-01</strain>
    </source>
</reference>
<evidence type="ECO:0000256" key="1">
    <source>
        <dbReference type="ARBA" id="ARBA00022485"/>
    </source>
</evidence>
<accession>A0A0F0CKH2</accession>
<dbReference type="EMBL" id="JYNY01000478">
    <property type="protein sequence ID" value="KJJ83803.1"/>
    <property type="molecule type" value="Genomic_DNA"/>
</dbReference>
<evidence type="ECO:0000256" key="6">
    <source>
        <dbReference type="ARBA" id="ARBA00023014"/>
    </source>
</evidence>
<comment type="caution">
    <text evidence="10">The sequence shown here is derived from an EMBL/GenBank/DDBJ whole genome shotgun (WGS) entry which is preliminary data.</text>
</comment>
<evidence type="ECO:0000256" key="3">
    <source>
        <dbReference type="ARBA" id="ARBA00022723"/>
    </source>
</evidence>
<dbReference type="InterPro" id="IPR013785">
    <property type="entry name" value="Aldolase_TIM"/>
</dbReference>
<dbReference type="EC" id="4.3.99.3" evidence="8"/>
<comment type="subunit">
    <text evidence="8">Homodimer.</text>
</comment>
<keyword evidence="6 8" id="KW-0411">Iron-sulfur</keyword>
<feature type="binding site" evidence="8">
    <location>
        <position position="238"/>
    </location>
    <ligand>
        <name>substrate</name>
    </ligand>
</feature>
<feature type="binding site" evidence="8">
    <location>
        <position position="43"/>
    </location>
    <ligand>
        <name>[4Fe-4S] cluster</name>
        <dbReference type="ChEBI" id="CHEBI:49883"/>
        <note>4Fe-4S-S-AdoMet</note>
    </ligand>
</feature>
<evidence type="ECO:0000256" key="2">
    <source>
        <dbReference type="ARBA" id="ARBA00022691"/>
    </source>
</evidence>
<organism evidence="10 11">
    <name type="scientific">Candidatus Omnitrophus magneticus</name>
    <dbReference type="NCBI Taxonomy" id="1609969"/>
    <lineage>
        <taxon>Bacteria</taxon>
        <taxon>Pseudomonadati</taxon>
        <taxon>Candidatus Omnitrophota</taxon>
        <taxon>Candidatus Omnitrophus</taxon>
    </lineage>
</organism>
<evidence type="ECO:0000313" key="10">
    <source>
        <dbReference type="EMBL" id="KJJ83803.1"/>
    </source>
</evidence>
<keyword evidence="5 8" id="KW-0408">Iron</keyword>
<dbReference type="PANTHER" id="PTHR42836:SF1">
    <property type="entry name" value="7-CARBOXY-7-DEAZAGUANINE SYNTHASE"/>
    <property type="match status" value="1"/>
</dbReference>
<evidence type="ECO:0000313" key="11">
    <source>
        <dbReference type="Proteomes" id="UP000033428"/>
    </source>
</evidence>
<dbReference type="PROSITE" id="PS51918">
    <property type="entry name" value="RADICAL_SAM"/>
    <property type="match status" value="1"/>
</dbReference>
<dbReference type="PANTHER" id="PTHR42836">
    <property type="entry name" value="7-CARBOXY-7-DEAZAGUANINE SYNTHASE"/>
    <property type="match status" value="1"/>
</dbReference>
<protein>
    <recommendedName>
        <fullName evidence="8">7-carboxy-7-deazaguanine synthase</fullName>
        <shortName evidence="8">CDG synthase</shortName>
        <ecNumber evidence="8">4.3.99.3</ecNumber>
    </recommendedName>
    <alternativeName>
        <fullName evidence="8">Queuosine biosynthesis protein QueE</fullName>
    </alternativeName>
</protein>
<dbReference type="SUPFAM" id="SSF102114">
    <property type="entry name" value="Radical SAM enzymes"/>
    <property type="match status" value="1"/>
</dbReference>
<comment type="cofactor">
    <cofactor evidence="8">
        <name>S-adenosyl-L-methionine</name>
        <dbReference type="ChEBI" id="CHEBI:59789"/>
    </cofactor>
    <text evidence="8">Binds 1 S-adenosyl-L-methionine per subunit.</text>
</comment>
<keyword evidence="7 8" id="KW-0456">Lyase</keyword>
<comment type="cofactor">
    <cofactor evidence="8">
        <name>[4Fe-4S] cluster</name>
        <dbReference type="ChEBI" id="CHEBI:49883"/>
    </cofactor>
    <text evidence="8">Binds 1 [4Fe-4S] cluster. The cluster is coordinated with 3 cysteines and an exchangeable S-adenosyl-L-methionine.</text>
</comment>
<feature type="binding site" evidence="8">
    <location>
        <position position="40"/>
    </location>
    <ligand>
        <name>[4Fe-4S] cluster</name>
        <dbReference type="ChEBI" id="CHEBI:49883"/>
        <note>4Fe-4S-S-AdoMet</note>
    </ligand>
</feature>
<dbReference type="Pfam" id="PF04055">
    <property type="entry name" value="Radical_SAM"/>
    <property type="match status" value="1"/>
</dbReference>
<keyword evidence="11" id="KW-1185">Reference proteome</keyword>
<dbReference type="GO" id="GO:0051539">
    <property type="term" value="F:4 iron, 4 sulfur cluster binding"/>
    <property type="evidence" value="ECO:0007669"/>
    <property type="project" value="UniProtKB-UniRule"/>
</dbReference>
<feature type="binding site" evidence="8">
    <location>
        <position position="45"/>
    </location>
    <ligand>
        <name>Mg(2+)</name>
        <dbReference type="ChEBI" id="CHEBI:18420"/>
    </ligand>
</feature>
<dbReference type="HAMAP" id="MF_00917">
    <property type="entry name" value="QueE"/>
    <property type="match status" value="1"/>
</dbReference>
<comment type="similarity">
    <text evidence="8">Belongs to the radical SAM superfamily. 7-carboxy-7-deazaguanine synthase family.</text>
</comment>
<feature type="binding site" evidence="8">
    <location>
        <position position="77"/>
    </location>
    <ligand>
        <name>S-adenosyl-L-methionine</name>
        <dbReference type="ChEBI" id="CHEBI:59789"/>
    </ligand>
</feature>
<proteinExistence type="inferred from homology"/>
<feature type="binding site" evidence="8">
    <location>
        <begin position="17"/>
        <end position="19"/>
    </location>
    <ligand>
        <name>substrate</name>
    </ligand>
</feature>
<dbReference type="GO" id="GO:0000287">
    <property type="term" value="F:magnesium ion binding"/>
    <property type="evidence" value="ECO:0007669"/>
    <property type="project" value="UniProtKB-UniRule"/>
</dbReference>
<dbReference type="InterPro" id="IPR058240">
    <property type="entry name" value="rSAM_sf"/>
</dbReference>
<dbReference type="Gene3D" id="3.20.20.70">
    <property type="entry name" value="Aldolase class I"/>
    <property type="match status" value="1"/>
</dbReference>
<keyword evidence="1 8" id="KW-0004">4Fe-4S</keyword>
<dbReference type="InterPro" id="IPR007197">
    <property type="entry name" value="rSAM"/>
</dbReference>
<keyword evidence="8" id="KW-0671">Queuosine biosynthesis</keyword>
<keyword evidence="2 8" id="KW-0949">S-adenosyl-L-methionine</keyword>
<sequence>MALATKNAKISEIFLSYQGEGPFAGSRQLFVRFYGCDKTCAFCDTKFTSYKSFTPDSLLTKIFSFEDNYNELSITGGEPLEHSEFLIEFLKLYKTYKKNPVYLETNGLLPQELTTVIKYIDIIAMDFKLPSSAGEILPNNQDIWAIHKKFSEIAIQKKLIIKAVVTDKTKMQDIKEMGNIVISLKGALEVVLQPVTPVNDEVKAPDAEMLYYFKRYLEKIMGRDILAVGQLHKIFNIP</sequence>
<dbReference type="InterPro" id="IPR024924">
    <property type="entry name" value="7-CO-7-deazaguanine_synth-like"/>
</dbReference>
<keyword evidence="4 8" id="KW-0460">Magnesium</keyword>
<comment type="cofactor">
    <cofactor evidence="8">
        <name>Mg(2+)</name>
        <dbReference type="ChEBI" id="CHEBI:18420"/>
    </cofactor>
</comment>
<dbReference type="Proteomes" id="UP000033428">
    <property type="component" value="Unassembled WGS sequence"/>
</dbReference>
<dbReference type="GO" id="GO:1904047">
    <property type="term" value="F:S-adenosyl-L-methionine binding"/>
    <property type="evidence" value="ECO:0007669"/>
    <property type="project" value="UniProtKB-UniRule"/>
</dbReference>
<name>A0A0F0CKH2_9BACT</name>
<comment type="caution">
    <text evidence="8">Lacks conserved residue(s) required for the propagation of feature annotation.</text>
</comment>
<feature type="domain" description="Radical SAM core" evidence="9">
    <location>
        <begin position="23"/>
        <end position="238"/>
    </location>
</feature>
<keyword evidence="3 8" id="KW-0479">Metal-binding</keyword>
<dbReference type="GO" id="GO:0016840">
    <property type="term" value="F:carbon-nitrogen lyase activity"/>
    <property type="evidence" value="ECO:0007669"/>
    <property type="project" value="UniProtKB-UniRule"/>
</dbReference>
<evidence type="ECO:0000256" key="7">
    <source>
        <dbReference type="ARBA" id="ARBA00023239"/>
    </source>
</evidence>
<feature type="binding site" evidence="8">
    <location>
        <position position="32"/>
    </location>
    <ligand>
        <name>substrate</name>
    </ligand>
</feature>
<dbReference type="SFLD" id="SFLDS00029">
    <property type="entry name" value="Radical_SAM"/>
    <property type="match status" value="1"/>
</dbReference>
<evidence type="ECO:0000256" key="5">
    <source>
        <dbReference type="ARBA" id="ARBA00023004"/>
    </source>
</evidence>
<comment type="catalytic activity">
    <reaction evidence="8">
        <text>6-carboxy-5,6,7,8-tetrahydropterin + H(+) = 7-carboxy-7-carbaguanine + NH4(+)</text>
        <dbReference type="Rhea" id="RHEA:27974"/>
        <dbReference type="ChEBI" id="CHEBI:15378"/>
        <dbReference type="ChEBI" id="CHEBI:28938"/>
        <dbReference type="ChEBI" id="CHEBI:61032"/>
        <dbReference type="ChEBI" id="CHEBI:61036"/>
        <dbReference type="EC" id="4.3.99.3"/>
    </reaction>
</comment>
<feature type="binding site" evidence="8">
    <location>
        <begin position="42"/>
        <end position="44"/>
    </location>
    <ligand>
        <name>S-adenosyl-L-methionine</name>
        <dbReference type="ChEBI" id="CHEBI:59789"/>
    </ligand>
</feature>
<feature type="binding site" evidence="8">
    <location>
        <position position="36"/>
    </location>
    <ligand>
        <name>[4Fe-4S] cluster</name>
        <dbReference type="ChEBI" id="CHEBI:49883"/>
        <note>4Fe-4S-S-AdoMet</note>
    </ligand>
</feature>
<evidence type="ECO:0000256" key="4">
    <source>
        <dbReference type="ARBA" id="ARBA00022842"/>
    </source>
</evidence>
<evidence type="ECO:0000256" key="8">
    <source>
        <dbReference type="HAMAP-Rule" id="MF_00917"/>
    </source>
</evidence>